<feature type="transmembrane region" description="Helical" evidence="14">
    <location>
        <begin position="198"/>
        <end position="215"/>
    </location>
</feature>
<dbReference type="PANTHER" id="PTHR30485">
    <property type="entry name" value="NI/FE-HYDROGENASE 1 B-TYPE CYTOCHROME SUBUNIT"/>
    <property type="match status" value="1"/>
</dbReference>
<dbReference type="FunFam" id="1.20.950.20:FF:000003">
    <property type="entry name" value="Ni/Fe-hydrogenase 1 b-type cytochrome subunit"/>
    <property type="match status" value="1"/>
</dbReference>
<dbReference type="GO" id="GO:0020037">
    <property type="term" value="F:heme binding"/>
    <property type="evidence" value="ECO:0007669"/>
    <property type="project" value="TreeGrafter"/>
</dbReference>
<keyword evidence="7" id="KW-0479">Metal-binding</keyword>
<evidence type="ECO:0000256" key="3">
    <source>
        <dbReference type="ARBA" id="ARBA00022448"/>
    </source>
</evidence>
<keyword evidence="17" id="KW-1185">Reference proteome</keyword>
<dbReference type="EMBL" id="QNRK01000017">
    <property type="protein sequence ID" value="RBP11223.1"/>
    <property type="molecule type" value="Genomic_DNA"/>
</dbReference>
<keyword evidence="3" id="KW-0813">Transport</keyword>
<keyword evidence="10" id="KW-0408">Iron</keyword>
<comment type="caution">
    <text evidence="16">The sequence shown here is derived from an EMBL/GenBank/DDBJ whole genome shotgun (WGS) entry which is preliminary data.</text>
</comment>
<dbReference type="GO" id="GO:0009055">
    <property type="term" value="F:electron transfer activity"/>
    <property type="evidence" value="ECO:0007669"/>
    <property type="project" value="InterPro"/>
</dbReference>
<sequence>MSRVYTLVKTADAEATPAIERNSVFVYEAPVRTWHWVNAILIVVLIVSGYLIGSPPPTLSGEASAHYQMGYIRFGHFAAAQLFIVASLYRVYWAFVGNEHARQLFYVPFWKRWYWYEALYELSWYLFIVDKPKKWVGHNPLANLAMVVLFTFLSLFMIVTGGALYAQGAGNDTLWMTIFGWVFVIWPNSQEVHTLHHVGMWVMVIFIVLHVYAAIREDIMSRQTMLSAIVTGDRYFRD</sequence>
<dbReference type="Proteomes" id="UP000253529">
    <property type="component" value="Unassembled WGS sequence"/>
</dbReference>
<dbReference type="InterPro" id="IPR000516">
    <property type="entry name" value="Ni-dep_Hydgase_cyt-B"/>
</dbReference>
<dbReference type="PRINTS" id="PR00161">
    <property type="entry name" value="NIHGNASECYTB"/>
</dbReference>
<dbReference type="AlphaFoldDB" id="A0A366F989"/>
<comment type="subcellular location">
    <subcellularLocation>
        <location evidence="1">Cell membrane</location>
        <topology evidence="1">Multi-pass membrane protein</topology>
    </subcellularLocation>
</comment>
<evidence type="ECO:0000256" key="14">
    <source>
        <dbReference type="SAM" id="Phobius"/>
    </source>
</evidence>
<evidence type="ECO:0000256" key="13">
    <source>
        <dbReference type="ARBA" id="ARBA00072962"/>
    </source>
</evidence>
<evidence type="ECO:0000256" key="6">
    <source>
        <dbReference type="ARBA" id="ARBA00022692"/>
    </source>
</evidence>
<keyword evidence="6 14" id="KW-0812">Transmembrane</keyword>
<dbReference type="OrthoDB" id="9781740at2"/>
<evidence type="ECO:0000256" key="1">
    <source>
        <dbReference type="ARBA" id="ARBA00004651"/>
    </source>
</evidence>
<dbReference type="InterPro" id="IPR011577">
    <property type="entry name" value="Cyt_b561_bac/Ni-Hgenase"/>
</dbReference>
<dbReference type="SUPFAM" id="SSF81342">
    <property type="entry name" value="Transmembrane di-heme cytochromes"/>
    <property type="match status" value="1"/>
</dbReference>
<proteinExistence type="inferred from homology"/>
<dbReference type="GO" id="GO:0022904">
    <property type="term" value="P:respiratory electron transport chain"/>
    <property type="evidence" value="ECO:0007669"/>
    <property type="project" value="InterPro"/>
</dbReference>
<dbReference type="GO" id="GO:0005886">
    <property type="term" value="C:plasma membrane"/>
    <property type="evidence" value="ECO:0007669"/>
    <property type="project" value="UniProtKB-SubCell"/>
</dbReference>
<evidence type="ECO:0000313" key="16">
    <source>
        <dbReference type="EMBL" id="RBP11223.1"/>
    </source>
</evidence>
<comment type="similarity">
    <text evidence="2">Belongs to the HupC/HyaC/HydC family.</text>
</comment>
<dbReference type="Gene3D" id="1.20.950.20">
    <property type="entry name" value="Transmembrane di-heme cytochromes, Chain C"/>
    <property type="match status" value="1"/>
</dbReference>
<gene>
    <name evidence="16" type="ORF">DFR50_117109</name>
</gene>
<dbReference type="GO" id="GO:0005506">
    <property type="term" value="F:iron ion binding"/>
    <property type="evidence" value="ECO:0007669"/>
    <property type="project" value="InterPro"/>
</dbReference>
<reference evidence="16 17" key="1">
    <citation type="submission" date="2018-06" db="EMBL/GenBank/DDBJ databases">
        <title>Genomic Encyclopedia of Type Strains, Phase IV (KMG-IV): sequencing the most valuable type-strain genomes for metagenomic binning, comparative biology and taxonomic classification.</title>
        <authorList>
            <person name="Goeker M."/>
        </authorList>
    </citation>
    <scope>NUCLEOTIDE SEQUENCE [LARGE SCALE GENOMIC DNA]</scope>
    <source>
        <strain evidence="16 17">DSM 24875</strain>
    </source>
</reference>
<evidence type="ECO:0000259" key="15">
    <source>
        <dbReference type="Pfam" id="PF01292"/>
    </source>
</evidence>
<evidence type="ECO:0000256" key="12">
    <source>
        <dbReference type="ARBA" id="ARBA00059957"/>
    </source>
</evidence>
<organism evidence="16 17">
    <name type="scientific">Roseiarcus fermentans</name>
    <dbReference type="NCBI Taxonomy" id="1473586"/>
    <lineage>
        <taxon>Bacteria</taxon>
        <taxon>Pseudomonadati</taxon>
        <taxon>Pseudomonadota</taxon>
        <taxon>Alphaproteobacteria</taxon>
        <taxon>Hyphomicrobiales</taxon>
        <taxon>Roseiarcaceae</taxon>
        <taxon>Roseiarcus</taxon>
    </lineage>
</organism>
<feature type="transmembrane region" description="Helical" evidence="14">
    <location>
        <begin position="33"/>
        <end position="53"/>
    </location>
</feature>
<evidence type="ECO:0000256" key="7">
    <source>
        <dbReference type="ARBA" id="ARBA00022723"/>
    </source>
</evidence>
<evidence type="ECO:0000256" key="5">
    <source>
        <dbReference type="ARBA" id="ARBA00022617"/>
    </source>
</evidence>
<feature type="transmembrane region" description="Helical" evidence="14">
    <location>
        <begin position="74"/>
        <end position="93"/>
    </location>
</feature>
<dbReference type="PROSITE" id="PS00883">
    <property type="entry name" value="NI_HGENASE_CYTB_2"/>
    <property type="match status" value="1"/>
</dbReference>
<dbReference type="Pfam" id="PF01292">
    <property type="entry name" value="Ni_hydr_CYTB"/>
    <property type="match status" value="1"/>
</dbReference>
<comment type="function">
    <text evidence="12">B-type cytochrome involved in electron transfer from hydrogenase to oxygen.</text>
</comment>
<evidence type="ECO:0000256" key="4">
    <source>
        <dbReference type="ARBA" id="ARBA00022475"/>
    </source>
</evidence>
<feature type="domain" description="Cytochrome b561 bacterial/Ni-hydrogenase" evidence="15">
    <location>
        <begin position="26"/>
        <end position="232"/>
    </location>
</feature>
<dbReference type="InterPro" id="IPR051542">
    <property type="entry name" value="Hydrogenase_cytochrome"/>
</dbReference>
<dbReference type="NCBIfam" id="TIGR02125">
    <property type="entry name" value="CytB-hydogenase"/>
    <property type="match status" value="1"/>
</dbReference>
<accession>A0A366F989</accession>
<dbReference type="InterPro" id="IPR016174">
    <property type="entry name" value="Di-haem_cyt_TM"/>
</dbReference>
<protein>
    <recommendedName>
        <fullName evidence="13">Probable Ni/Fe-hydrogenase B-type cytochrome subunit</fullName>
    </recommendedName>
</protein>
<feature type="transmembrane region" description="Helical" evidence="14">
    <location>
        <begin position="141"/>
        <end position="166"/>
    </location>
</feature>
<evidence type="ECO:0000256" key="9">
    <source>
        <dbReference type="ARBA" id="ARBA00022989"/>
    </source>
</evidence>
<keyword evidence="11 14" id="KW-0472">Membrane</keyword>
<dbReference type="PANTHER" id="PTHR30485:SF0">
    <property type="entry name" value="NI_FE-HYDROGENASE 1 B-TYPE CYTOCHROME SUBUNIT-RELATED"/>
    <property type="match status" value="1"/>
</dbReference>
<keyword evidence="9 14" id="KW-1133">Transmembrane helix</keyword>
<evidence type="ECO:0000256" key="2">
    <source>
        <dbReference type="ARBA" id="ARBA00008622"/>
    </source>
</evidence>
<evidence type="ECO:0000256" key="11">
    <source>
        <dbReference type="ARBA" id="ARBA00023136"/>
    </source>
</evidence>
<keyword evidence="5" id="KW-0349">Heme</keyword>
<evidence type="ECO:0000313" key="17">
    <source>
        <dbReference type="Proteomes" id="UP000253529"/>
    </source>
</evidence>
<keyword evidence="8" id="KW-0249">Electron transport</keyword>
<keyword evidence="4" id="KW-1003">Cell membrane</keyword>
<dbReference type="RefSeq" id="WP_113890318.1">
    <property type="nucleotide sequence ID" value="NZ_QNRK01000017.1"/>
</dbReference>
<evidence type="ECO:0000256" key="10">
    <source>
        <dbReference type="ARBA" id="ARBA00023004"/>
    </source>
</evidence>
<name>A0A366F989_9HYPH</name>
<evidence type="ECO:0000256" key="8">
    <source>
        <dbReference type="ARBA" id="ARBA00022982"/>
    </source>
</evidence>